<dbReference type="InterPro" id="IPR036857">
    <property type="entry name" value="Thyroglobulin_1_sf"/>
</dbReference>
<dbReference type="EMBL" id="MTYJ01000230">
    <property type="protein sequence ID" value="OWA51521.1"/>
    <property type="molecule type" value="Genomic_DNA"/>
</dbReference>
<dbReference type="Pfam" id="PF00086">
    <property type="entry name" value="Thyroglobulin_1"/>
    <property type="match status" value="1"/>
</dbReference>
<sequence>MRAAEEDWRGRDWEITADETRGLTVECRSAWILIKRDFTFVVGFFFGEQKCLAAGKIPDYSPSCDPTTGGYTAQQCNRAGDCWCAALDGGQLGPKWNAKDTVVDLAKSSGSTVRISCDLVRSVFNPRPRKLRI</sequence>
<organism evidence="4 5">
    <name type="scientific">Hypsibius exemplaris</name>
    <name type="common">Freshwater tardigrade</name>
    <dbReference type="NCBI Taxonomy" id="2072580"/>
    <lineage>
        <taxon>Eukaryota</taxon>
        <taxon>Metazoa</taxon>
        <taxon>Ecdysozoa</taxon>
        <taxon>Tardigrada</taxon>
        <taxon>Eutardigrada</taxon>
        <taxon>Parachela</taxon>
        <taxon>Hypsibioidea</taxon>
        <taxon>Hypsibiidae</taxon>
        <taxon>Hypsibius</taxon>
    </lineage>
</organism>
<evidence type="ECO:0000313" key="4">
    <source>
        <dbReference type="EMBL" id="OWA51521.1"/>
    </source>
</evidence>
<evidence type="ECO:0000313" key="5">
    <source>
        <dbReference type="Proteomes" id="UP000192578"/>
    </source>
</evidence>
<comment type="caution">
    <text evidence="4">The sequence shown here is derived from an EMBL/GenBank/DDBJ whole genome shotgun (WGS) entry which is preliminary data.</text>
</comment>
<dbReference type="PROSITE" id="PS00484">
    <property type="entry name" value="THYROGLOBULIN_1_1"/>
    <property type="match status" value="1"/>
</dbReference>
<dbReference type="PROSITE" id="PS51162">
    <property type="entry name" value="THYROGLOBULIN_1_2"/>
    <property type="match status" value="1"/>
</dbReference>
<name>A0A9X6NJ31_HYPEX</name>
<comment type="caution">
    <text evidence="2">Lacks conserved residue(s) required for the propagation of feature annotation.</text>
</comment>
<proteinExistence type="predicted"/>
<evidence type="ECO:0000256" key="2">
    <source>
        <dbReference type="PROSITE-ProRule" id="PRU00500"/>
    </source>
</evidence>
<evidence type="ECO:0000259" key="3">
    <source>
        <dbReference type="PROSITE" id="PS51162"/>
    </source>
</evidence>
<dbReference type="InterPro" id="IPR000716">
    <property type="entry name" value="Thyroglobulin_1"/>
</dbReference>
<feature type="domain" description="Thyroglobulin type-1" evidence="3">
    <location>
        <begin position="48"/>
        <end position="117"/>
    </location>
</feature>
<reference evidence="5" key="1">
    <citation type="submission" date="2017-01" db="EMBL/GenBank/DDBJ databases">
        <title>Comparative genomics of anhydrobiosis in the tardigrade Hypsibius dujardini.</title>
        <authorList>
            <person name="Yoshida Y."/>
            <person name="Koutsovoulos G."/>
            <person name="Laetsch D."/>
            <person name="Stevens L."/>
            <person name="Kumar S."/>
            <person name="Horikawa D."/>
            <person name="Ishino K."/>
            <person name="Komine S."/>
            <person name="Tomita M."/>
            <person name="Blaxter M."/>
            <person name="Arakawa K."/>
        </authorList>
    </citation>
    <scope>NUCLEOTIDE SEQUENCE [LARGE SCALE GENOMIC DNA]</scope>
    <source>
        <strain evidence="5">Z151</strain>
    </source>
</reference>
<dbReference type="Proteomes" id="UP000192578">
    <property type="component" value="Unassembled WGS sequence"/>
</dbReference>
<evidence type="ECO:0000256" key="1">
    <source>
        <dbReference type="ARBA" id="ARBA00023157"/>
    </source>
</evidence>
<dbReference type="SUPFAM" id="SSF57610">
    <property type="entry name" value="Thyroglobulin type-1 domain"/>
    <property type="match status" value="1"/>
</dbReference>
<accession>A0A9X6NJ31</accession>
<keyword evidence="5" id="KW-1185">Reference proteome</keyword>
<dbReference type="AlphaFoldDB" id="A0A9X6NJ31"/>
<keyword evidence="1" id="KW-1015">Disulfide bond</keyword>
<dbReference type="Gene3D" id="4.10.800.10">
    <property type="entry name" value="Thyroglobulin type-1"/>
    <property type="match status" value="1"/>
</dbReference>
<protein>
    <recommendedName>
        <fullName evidence="3">Thyroglobulin type-1 domain-containing protein</fullName>
    </recommendedName>
</protein>
<gene>
    <name evidence="4" type="ORF">BV898_16000</name>
</gene>